<feature type="coiled-coil region" evidence="1">
    <location>
        <begin position="110"/>
        <end position="158"/>
    </location>
</feature>
<sequence length="557" mass="61848">MTESLPATRGSGSLERGEVPEVSALGNELTTLFNTLGMSQSAYAVRVSLDKSVVSRSLRGRRVATQDFIDRLVREVESLRGTPVQPEVRSNLRALRLAALRVCDPAVYELESLRAEMEKTRREAELLTRHQEALHDLLEKKEQQIARLHAELKQVRQDWFAGRPSAAGADVEAAPAEPVADNEGLVHEVARLRAELAEVITARADAERRCAALETQVRDMEEELAARSGEGGGVALPLEVLQDQLTAHWETGRTREAARDLTEAALTRPVDELSDLVAWLDHRGDRLHGDHVVREVARVRSVEDVAAFGKRTLDRQWTPSFAHHAAKRAGLLAAEACLVMTPQDIAVLHTLWPDQWDPGTDQILKLRPTGPHSVLAALLASPRGLDDMAQVMARIPADEKAAVRNLRPAASGNSGEHTLTLLLVAPQSEWRELHSLLITDFARRLDTDHVWLAVHDARLGRMSGEHWRSLTRTLLDSMTLEQFSRVFTGVCKAHQDFLTPQGLGRTPLYVMLREISDRGLLPDFAKTAGSRPALLPERRKERALARSALIAWRTVQD</sequence>
<keyword evidence="3" id="KW-1185">Reference proteome</keyword>
<protein>
    <submittedName>
        <fullName evidence="2">Uncharacterized protein</fullName>
    </submittedName>
</protein>
<dbReference type="Proteomes" id="UP000502641">
    <property type="component" value="Chromosome"/>
</dbReference>
<dbReference type="RefSeq" id="WP_171155622.1">
    <property type="nucleotide sequence ID" value="NZ_CP053189.1"/>
</dbReference>
<gene>
    <name evidence="2" type="ORF">HKX69_20530</name>
</gene>
<organism evidence="2 3">
    <name type="scientific">Streptomyces argyrophylli</name>
    <dbReference type="NCBI Taxonomy" id="2726118"/>
    <lineage>
        <taxon>Bacteria</taxon>
        <taxon>Bacillati</taxon>
        <taxon>Actinomycetota</taxon>
        <taxon>Actinomycetes</taxon>
        <taxon>Kitasatosporales</taxon>
        <taxon>Streptomycetaceae</taxon>
        <taxon>Streptomyces</taxon>
    </lineage>
</organism>
<accession>A0A6M4PL31</accession>
<reference evidence="2 3" key="1">
    <citation type="submission" date="2020-05" db="EMBL/GenBank/DDBJ databases">
        <authorList>
            <person name="Li K."/>
        </authorList>
    </citation>
    <scope>NUCLEOTIDE SEQUENCE [LARGE SCALE GENOMIC DNA]</scope>
    <source>
        <strain evidence="3">jing01</strain>
    </source>
</reference>
<feature type="coiled-coil region" evidence="1">
    <location>
        <begin position="189"/>
        <end position="230"/>
    </location>
</feature>
<dbReference type="AlphaFoldDB" id="A0A6M4PL31"/>
<proteinExistence type="predicted"/>
<dbReference type="EMBL" id="CP053189">
    <property type="protein sequence ID" value="QJS11572.1"/>
    <property type="molecule type" value="Genomic_DNA"/>
</dbReference>
<evidence type="ECO:0000313" key="2">
    <source>
        <dbReference type="EMBL" id="QJS11572.1"/>
    </source>
</evidence>
<dbReference type="KEGG" id="sarg:HKX69_20530"/>
<name>A0A6M4PL31_9ACTN</name>
<evidence type="ECO:0000256" key="1">
    <source>
        <dbReference type="SAM" id="Coils"/>
    </source>
</evidence>
<evidence type="ECO:0000313" key="3">
    <source>
        <dbReference type="Proteomes" id="UP000502641"/>
    </source>
</evidence>
<keyword evidence="1" id="KW-0175">Coiled coil</keyword>